<feature type="binding site" description="axial binding residue" evidence="7">
    <location>
        <position position="870"/>
    </location>
    <ligand>
        <name>heme</name>
        <dbReference type="ChEBI" id="CHEBI:30413"/>
    </ligand>
    <ligandPart>
        <name>Fe</name>
        <dbReference type="ChEBI" id="CHEBI:18248"/>
    </ligandPart>
</feature>
<sequence>MGQNHSDINTLIRRLLTPEKLKKLLIQAIRTSDVSAVEVLLQSGVCPNFLSDEGKTPLHYAVFSDEDGEKIIELLIDNGAQCDIPDTSRYKRTALFEAIHFRKSKAVDALLRKGISTKTVSPCPLGMSPLLYASKYSTSEMVLCFLKAGANIRSCWIWKINKVIPLDIVTHRIEQTALKKKGRGSLIVLPRSRSPSPSPLRVKNRRAASSSPAKLKRRRLQEIRNQLQEEAEIKEFESVFDQELYLNSEEASKILRLLLQADGRPEITLRLLPDGATSRLQVLKRQLNRLWSQRNLATDFIMSLIYHGYRPNEEHLIFLRQYDQNLYSSVRQFLKNPLTLAELASVTIRKNCTKNVMYSVSKLLKYNEKLAAVVDLLYMKEILTPKGEVKDKEYEGSISAAGNLRRPFNIFGQVNRTALPTPEVSTFPTPPPYTEDPPPAYEEIDNNRITNEGGGGNTLEKRNRIPGPMGIPLLGPLHKIRSKAIHKTFESWSTYYGPLISIRLLGKKIIIVSGADEIRTVLSGKSLDFSARPEMFRFSFLTDGHTGIAMGHVTEDWLKKKKSVARALKIDKYEAVTKTIVKRLCELGEDRSHYWDLNKDICIGLINIMTSLVLGKTFDFHSKDLLAYKSAMERSAEASFRLEGVVLDAFPQLMHFNFPRQICKTMKECRNTVSSFLIKEINDVISTYKEGTCRGLVDSLYEEYLKDGKEPLETFVRTRLYPICLDVISGGYMTTARALQALILLLLHNPKVQKSLQEEVDSMGSDEIEFSDRRCMPYTNATCLEILRYISHIPLNLPHVAVRETELGGATVEPGTQVWTNFWAIHHNEDIWGDPWTFRPERFIEDGVLVKPDHKTRRNLFVFGAGRRVCVGEQLALNRLFLITASFSRKFTFYPASNCKLPSSDPRDFEFGAILKPPDYFVRAVPRSKE</sequence>
<comment type="caution">
    <text evidence="10">The sequence shown here is derived from an EMBL/GenBank/DDBJ whole genome shotgun (WGS) entry which is preliminary data.</text>
</comment>
<dbReference type="PROSITE" id="PS50297">
    <property type="entry name" value="ANK_REP_REGION"/>
    <property type="match status" value="1"/>
</dbReference>
<evidence type="ECO:0000256" key="6">
    <source>
        <dbReference type="ARBA" id="ARBA00023033"/>
    </source>
</evidence>
<keyword evidence="8" id="KW-0040">ANK repeat</keyword>
<dbReference type="Pfam" id="PF00067">
    <property type="entry name" value="p450"/>
    <property type="match status" value="1"/>
</dbReference>
<keyword evidence="6" id="KW-0503">Monooxygenase</keyword>
<dbReference type="InterPro" id="IPR001128">
    <property type="entry name" value="Cyt_P450"/>
</dbReference>
<keyword evidence="3 7" id="KW-0479">Metal-binding</keyword>
<dbReference type="SUPFAM" id="SSF48403">
    <property type="entry name" value="Ankyrin repeat"/>
    <property type="match status" value="1"/>
</dbReference>
<feature type="region of interest" description="Disordered" evidence="9">
    <location>
        <begin position="190"/>
        <end position="215"/>
    </location>
</feature>
<evidence type="ECO:0000256" key="9">
    <source>
        <dbReference type="SAM" id="MobiDB-lite"/>
    </source>
</evidence>
<dbReference type="OrthoDB" id="1470350at2759"/>
<dbReference type="Gene3D" id="1.25.40.20">
    <property type="entry name" value="Ankyrin repeat-containing domain"/>
    <property type="match status" value="1"/>
</dbReference>
<dbReference type="GO" id="GO:0004508">
    <property type="term" value="F:steroid 17-alpha-monooxygenase activity"/>
    <property type="evidence" value="ECO:0007669"/>
    <property type="project" value="TreeGrafter"/>
</dbReference>
<gene>
    <name evidence="10" type="ORF">DGYR_LOCUS8278</name>
</gene>
<dbReference type="PANTHER" id="PTHR24289">
    <property type="entry name" value="STEROID 17-ALPHA-HYDROXYLASE/17,20 LYASE"/>
    <property type="match status" value="1"/>
</dbReference>
<feature type="compositionally biased region" description="Low complexity" evidence="9">
    <location>
        <begin position="190"/>
        <end position="201"/>
    </location>
</feature>
<proteinExistence type="inferred from homology"/>
<dbReference type="PROSITE" id="PS50088">
    <property type="entry name" value="ANK_REPEAT"/>
    <property type="match status" value="1"/>
</dbReference>
<protein>
    <submittedName>
        <fullName evidence="10">DgyrCDS8722</fullName>
    </submittedName>
</protein>
<dbReference type="InterPro" id="IPR002110">
    <property type="entry name" value="Ankyrin_rpt"/>
</dbReference>
<dbReference type="SUPFAM" id="SSF48264">
    <property type="entry name" value="Cytochrome P450"/>
    <property type="match status" value="1"/>
</dbReference>
<keyword evidence="11" id="KW-1185">Reference proteome</keyword>
<evidence type="ECO:0000256" key="1">
    <source>
        <dbReference type="ARBA" id="ARBA00010617"/>
    </source>
</evidence>
<dbReference type="PRINTS" id="PR00463">
    <property type="entry name" value="EP450I"/>
</dbReference>
<dbReference type="GO" id="GO:0042448">
    <property type="term" value="P:progesterone metabolic process"/>
    <property type="evidence" value="ECO:0007669"/>
    <property type="project" value="TreeGrafter"/>
</dbReference>
<feature type="region of interest" description="Disordered" evidence="9">
    <location>
        <begin position="446"/>
        <end position="465"/>
    </location>
</feature>
<dbReference type="EMBL" id="CAJFCJ010000012">
    <property type="protein sequence ID" value="CAD5120146.1"/>
    <property type="molecule type" value="Genomic_DNA"/>
</dbReference>
<keyword evidence="5 7" id="KW-0408">Iron</keyword>
<accession>A0A7I8VWQ6</accession>
<dbReference type="PANTHER" id="PTHR24289:SF1">
    <property type="entry name" value="STEROID 17-ALPHA-HYDROXYLASE_17,20 LYASE"/>
    <property type="match status" value="1"/>
</dbReference>
<name>A0A7I8VWQ6_9ANNE</name>
<dbReference type="GO" id="GO:0020037">
    <property type="term" value="F:heme binding"/>
    <property type="evidence" value="ECO:0007669"/>
    <property type="project" value="InterPro"/>
</dbReference>
<evidence type="ECO:0000313" key="11">
    <source>
        <dbReference type="Proteomes" id="UP000549394"/>
    </source>
</evidence>
<dbReference type="GO" id="GO:0042446">
    <property type="term" value="P:hormone biosynthetic process"/>
    <property type="evidence" value="ECO:0007669"/>
    <property type="project" value="TreeGrafter"/>
</dbReference>
<reference evidence="10 11" key="1">
    <citation type="submission" date="2020-08" db="EMBL/GenBank/DDBJ databases">
        <authorList>
            <person name="Hejnol A."/>
        </authorList>
    </citation>
    <scope>NUCLEOTIDE SEQUENCE [LARGE SCALE GENOMIC DNA]</scope>
</reference>
<evidence type="ECO:0000256" key="7">
    <source>
        <dbReference type="PIRSR" id="PIRSR602401-1"/>
    </source>
</evidence>
<evidence type="ECO:0000256" key="5">
    <source>
        <dbReference type="ARBA" id="ARBA00023004"/>
    </source>
</evidence>
<organism evidence="10 11">
    <name type="scientific">Dimorphilus gyrociliatus</name>
    <dbReference type="NCBI Taxonomy" id="2664684"/>
    <lineage>
        <taxon>Eukaryota</taxon>
        <taxon>Metazoa</taxon>
        <taxon>Spiralia</taxon>
        <taxon>Lophotrochozoa</taxon>
        <taxon>Annelida</taxon>
        <taxon>Polychaeta</taxon>
        <taxon>Polychaeta incertae sedis</taxon>
        <taxon>Dinophilidae</taxon>
        <taxon>Dimorphilus</taxon>
    </lineage>
</organism>
<feature type="repeat" description="ANK" evidence="8">
    <location>
        <begin position="53"/>
        <end position="87"/>
    </location>
</feature>
<dbReference type="InterPro" id="IPR017972">
    <property type="entry name" value="Cyt_P450_CS"/>
</dbReference>
<evidence type="ECO:0000256" key="4">
    <source>
        <dbReference type="ARBA" id="ARBA00023002"/>
    </source>
</evidence>
<dbReference type="SMART" id="SM00248">
    <property type="entry name" value="ANK"/>
    <property type="match status" value="4"/>
</dbReference>
<evidence type="ECO:0000256" key="2">
    <source>
        <dbReference type="ARBA" id="ARBA00022617"/>
    </source>
</evidence>
<dbReference type="Gene3D" id="1.10.630.10">
    <property type="entry name" value="Cytochrome P450"/>
    <property type="match status" value="1"/>
</dbReference>
<comment type="similarity">
    <text evidence="1">Belongs to the cytochrome P450 family.</text>
</comment>
<dbReference type="AlphaFoldDB" id="A0A7I8VWQ6"/>
<evidence type="ECO:0000313" key="10">
    <source>
        <dbReference type="EMBL" id="CAD5120146.1"/>
    </source>
</evidence>
<dbReference type="InterPro" id="IPR036396">
    <property type="entry name" value="Cyt_P450_sf"/>
</dbReference>
<keyword evidence="2 7" id="KW-0349">Heme</keyword>
<keyword evidence="4" id="KW-0560">Oxidoreductase</keyword>
<dbReference type="InterPro" id="IPR002401">
    <property type="entry name" value="Cyt_P450_E_grp-I"/>
</dbReference>
<evidence type="ECO:0000256" key="3">
    <source>
        <dbReference type="ARBA" id="ARBA00022723"/>
    </source>
</evidence>
<dbReference type="InterPro" id="IPR036770">
    <property type="entry name" value="Ankyrin_rpt-contain_sf"/>
</dbReference>
<comment type="cofactor">
    <cofactor evidence="7">
        <name>heme</name>
        <dbReference type="ChEBI" id="CHEBI:30413"/>
    </cofactor>
</comment>
<dbReference type="GO" id="GO:0005506">
    <property type="term" value="F:iron ion binding"/>
    <property type="evidence" value="ECO:0007669"/>
    <property type="project" value="InterPro"/>
</dbReference>
<dbReference type="Pfam" id="PF12796">
    <property type="entry name" value="Ank_2"/>
    <property type="match status" value="1"/>
</dbReference>
<evidence type="ECO:0000256" key="8">
    <source>
        <dbReference type="PROSITE-ProRule" id="PRU00023"/>
    </source>
</evidence>
<dbReference type="PROSITE" id="PS00086">
    <property type="entry name" value="CYTOCHROME_P450"/>
    <property type="match status" value="1"/>
</dbReference>
<dbReference type="Proteomes" id="UP000549394">
    <property type="component" value="Unassembled WGS sequence"/>
</dbReference>